<dbReference type="PANTHER" id="PTHR38686:SF1">
    <property type="entry name" value="APOLIPOPROTEIN N-ACYLTRANSFERASE"/>
    <property type="match status" value="1"/>
</dbReference>
<feature type="transmembrane region" description="Helical" evidence="8">
    <location>
        <begin position="75"/>
        <end position="97"/>
    </location>
</feature>
<gene>
    <name evidence="10" type="ORF">HTZ77_17795</name>
</gene>
<sequence>MKRVLIPLAAALASAVLLHFGTGLHPVAWLTWLAPLPVLLAAPRVGGGPAFAAGALAWLGGQVQLWPYFTEALEMPVPVAAGLLAGPALLFGSGVLLHRSLLARRRPLSAVLAVPALWVGVEYLMALAGPHGAWWSLAYTQADVLPVLQTASVTGVWGITFLLQLVPAAVAALLAPGATHRLHVAVTAGALVATALGYGVARLGTGQDDGQHREVALISTDNPRDTMEAGSPQGRDLLHRYGRAIDAAAARGAEIAVLPEKTFEAGATRLPLSRRGVVVVAGASLGAGATRTNTALVYPSGARYDKHHMVPGLESEFTPGRALTFLDRTTMGLIICKDLDFPWLVRQYRRAGATALLAPAWDFDDDAWLHSRMAMVRGVESGLSVARAARQGVLTVSDTRGRVLAEGRSGKPGVTTVFAALPQRAASTLYTSLGDWAAWSCLAVLLVALLRLATGAHRRLSGVSEARRVSFSGLRT</sequence>
<evidence type="ECO:0000259" key="9">
    <source>
        <dbReference type="PROSITE" id="PS50263"/>
    </source>
</evidence>
<dbReference type="GO" id="GO:0016410">
    <property type="term" value="F:N-acyltransferase activity"/>
    <property type="evidence" value="ECO:0007669"/>
    <property type="project" value="InterPro"/>
</dbReference>
<protein>
    <submittedName>
        <fullName evidence="10">Nitrilase</fullName>
    </submittedName>
</protein>
<comment type="subcellular location">
    <subcellularLocation>
        <location evidence="1">Cell membrane</location>
        <topology evidence="1">Multi-pass membrane protein</topology>
    </subcellularLocation>
</comment>
<feature type="transmembrane region" description="Helical" evidence="8">
    <location>
        <begin position="182"/>
        <end position="201"/>
    </location>
</feature>
<keyword evidence="2" id="KW-1003">Cell membrane</keyword>
<dbReference type="PANTHER" id="PTHR38686">
    <property type="entry name" value="APOLIPOPROTEIN N-ACYLTRANSFERASE"/>
    <property type="match status" value="1"/>
</dbReference>
<evidence type="ECO:0000313" key="10">
    <source>
        <dbReference type="EMBL" id="NUW33270.1"/>
    </source>
</evidence>
<keyword evidence="11" id="KW-1185">Reference proteome</keyword>
<feature type="domain" description="CN hydrolase" evidence="9">
    <location>
        <begin position="213"/>
        <end position="423"/>
    </location>
</feature>
<evidence type="ECO:0000256" key="8">
    <source>
        <dbReference type="SAM" id="Phobius"/>
    </source>
</evidence>
<dbReference type="Proteomes" id="UP000586042">
    <property type="component" value="Unassembled WGS sequence"/>
</dbReference>
<accession>A0A7Y6I7R6</accession>
<dbReference type="GO" id="GO:0042158">
    <property type="term" value="P:lipoprotein biosynthetic process"/>
    <property type="evidence" value="ECO:0007669"/>
    <property type="project" value="InterPro"/>
</dbReference>
<dbReference type="InterPro" id="IPR045378">
    <property type="entry name" value="LNT_N"/>
</dbReference>
<dbReference type="Pfam" id="PF20154">
    <property type="entry name" value="LNT_N"/>
    <property type="match status" value="1"/>
</dbReference>
<dbReference type="PROSITE" id="PS50263">
    <property type="entry name" value="CN_HYDROLASE"/>
    <property type="match status" value="1"/>
</dbReference>
<organism evidence="10 11">
    <name type="scientific">Nonomuraea montanisoli</name>
    <dbReference type="NCBI Taxonomy" id="2741721"/>
    <lineage>
        <taxon>Bacteria</taxon>
        <taxon>Bacillati</taxon>
        <taxon>Actinomycetota</taxon>
        <taxon>Actinomycetes</taxon>
        <taxon>Streptosporangiales</taxon>
        <taxon>Streptosporangiaceae</taxon>
        <taxon>Nonomuraea</taxon>
    </lineage>
</organism>
<evidence type="ECO:0000256" key="6">
    <source>
        <dbReference type="ARBA" id="ARBA00023136"/>
    </source>
</evidence>
<evidence type="ECO:0000256" key="5">
    <source>
        <dbReference type="ARBA" id="ARBA00022989"/>
    </source>
</evidence>
<dbReference type="RefSeq" id="WP_175590704.1">
    <property type="nucleotide sequence ID" value="NZ_JABWGN010000006.1"/>
</dbReference>
<keyword evidence="4 8" id="KW-0812">Transmembrane</keyword>
<dbReference type="GO" id="GO:0005886">
    <property type="term" value="C:plasma membrane"/>
    <property type="evidence" value="ECO:0007669"/>
    <property type="project" value="UniProtKB-SubCell"/>
</dbReference>
<evidence type="ECO:0000313" key="11">
    <source>
        <dbReference type="Proteomes" id="UP000586042"/>
    </source>
</evidence>
<dbReference type="EMBL" id="JABWGN010000006">
    <property type="protein sequence ID" value="NUW33270.1"/>
    <property type="molecule type" value="Genomic_DNA"/>
</dbReference>
<feature type="transmembrane region" description="Helical" evidence="8">
    <location>
        <begin position="109"/>
        <end position="135"/>
    </location>
</feature>
<keyword evidence="7" id="KW-0012">Acyltransferase</keyword>
<evidence type="ECO:0000256" key="3">
    <source>
        <dbReference type="ARBA" id="ARBA00022679"/>
    </source>
</evidence>
<proteinExistence type="predicted"/>
<keyword evidence="6 8" id="KW-0472">Membrane</keyword>
<feature type="transmembrane region" description="Helical" evidence="8">
    <location>
        <begin position="155"/>
        <end position="175"/>
    </location>
</feature>
<reference evidence="10 11" key="1">
    <citation type="submission" date="2020-06" db="EMBL/GenBank/DDBJ databases">
        <title>Nonomuraea sp. SMC257, a novel actinomycete isolated from soil.</title>
        <authorList>
            <person name="Chanama M."/>
        </authorList>
    </citation>
    <scope>NUCLEOTIDE SEQUENCE [LARGE SCALE GENOMIC DNA]</scope>
    <source>
        <strain evidence="10 11">SMC257</strain>
    </source>
</reference>
<evidence type="ECO:0000256" key="7">
    <source>
        <dbReference type="ARBA" id="ARBA00023315"/>
    </source>
</evidence>
<dbReference type="SUPFAM" id="SSF56317">
    <property type="entry name" value="Carbon-nitrogen hydrolase"/>
    <property type="match status" value="1"/>
</dbReference>
<comment type="caution">
    <text evidence="10">The sequence shown here is derived from an EMBL/GenBank/DDBJ whole genome shotgun (WGS) entry which is preliminary data.</text>
</comment>
<evidence type="ECO:0000256" key="4">
    <source>
        <dbReference type="ARBA" id="ARBA00022692"/>
    </source>
</evidence>
<keyword evidence="5 8" id="KW-1133">Transmembrane helix</keyword>
<evidence type="ECO:0000256" key="1">
    <source>
        <dbReference type="ARBA" id="ARBA00004651"/>
    </source>
</evidence>
<keyword evidence="3" id="KW-0808">Transferase</keyword>
<evidence type="ECO:0000256" key="2">
    <source>
        <dbReference type="ARBA" id="ARBA00022475"/>
    </source>
</evidence>
<dbReference type="InterPro" id="IPR004563">
    <property type="entry name" value="Apolipo_AcylTrfase"/>
</dbReference>
<dbReference type="InterPro" id="IPR003010">
    <property type="entry name" value="C-N_Hydrolase"/>
</dbReference>
<dbReference type="AlphaFoldDB" id="A0A7Y6I7R6"/>
<name>A0A7Y6I7R6_9ACTN</name>
<dbReference type="Gene3D" id="3.60.110.10">
    <property type="entry name" value="Carbon-nitrogen hydrolase"/>
    <property type="match status" value="1"/>
</dbReference>
<dbReference type="InterPro" id="IPR036526">
    <property type="entry name" value="C-N_Hydrolase_sf"/>
</dbReference>